<gene>
    <name evidence="1" type="ORF">Ahy_A04g018102</name>
</gene>
<dbReference type="AlphaFoldDB" id="A0A445DCV2"/>
<evidence type="ECO:0000313" key="1">
    <source>
        <dbReference type="EMBL" id="RYR61008.1"/>
    </source>
</evidence>
<accession>A0A445DCV2</accession>
<organism evidence="1 2">
    <name type="scientific">Arachis hypogaea</name>
    <name type="common">Peanut</name>
    <dbReference type="NCBI Taxonomy" id="3818"/>
    <lineage>
        <taxon>Eukaryota</taxon>
        <taxon>Viridiplantae</taxon>
        <taxon>Streptophyta</taxon>
        <taxon>Embryophyta</taxon>
        <taxon>Tracheophyta</taxon>
        <taxon>Spermatophyta</taxon>
        <taxon>Magnoliopsida</taxon>
        <taxon>eudicotyledons</taxon>
        <taxon>Gunneridae</taxon>
        <taxon>Pentapetalae</taxon>
        <taxon>rosids</taxon>
        <taxon>fabids</taxon>
        <taxon>Fabales</taxon>
        <taxon>Fabaceae</taxon>
        <taxon>Papilionoideae</taxon>
        <taxon>50 kb inversion clade</taxon>
        <taxon>dalbergioids sensu lato</taxon>
        <taxon>Dalbergieae</taxon>
        <taxon>Pterocarpus clade</taxon>
        <taxon>Arachis</taxon>
    </lineage>
</organism>
<comment type="caution">
    <text evidence="1">The sequence shown here is derived from an EMBL/GenBank/DDBJ whole genome shotgun (WGS) entry which is preliminary data.</text>
</comment>
<protein>
    <submittedName>
        <fullName evidence="1">Uncharacterized protein</fullName>
    </submittedName>
</protein>
<dbReference type="EMBL" id="SDMP01000004">
    <property type="protein sequence ID" value="RYR61008.1"/>
    <property type="molecule type" value="Genomic_DNA"/>
</dbReference>
<proteinExistence type="predicted"/>
<evidence type="ECO:0000313" key="2">
    <source>
        <dbReference type="Proteomes" id="UP000289738"/>
    </source>
</evidence>
<reference evidence="1 2" key="1">
    <citation type="submission" date="2019-01" db="EMBL/GenBank/DDBJ databases">
        <title>Sequencing of cultivated peanut Arachis hypogaea provides insights into genome evolution and oil improvement.</title>
        <authorList>
            <person name="Chen X."/>
        </authorList>
    </citation>
    <scope>NUCLEOTIDE SEQUENCE [LARGE SCALE GENOMIC DNA]</scope>
    <source>
        <strain evidence="2">cv. Fuhuasheng</strain>
        <tissue evidence="1">Leaves</tissue>
    </source>
</reference>
<sequence length="182" mass="19872">MLLLPSPLASHNLSLSSLASSKIPPPPLSSCLLPSSQSSLYRRSHCICSLWRLFHLISTRSLSSSCNHLKFQKEYSGSARTGDGSVRRDQVGLVGQNTQLFHQGSLNYISSQDVWCGPGIGLASNHASAFVDCVVARKNASSRRNLDAVERATHREELVESILSKVVEEFEHQIASRGGEQV</sequence>
<keyword evidence="2" id="KW-1185">Reference proteome</keyword>
<name>A0A445DCV2_ARAHY</name>
<dbReference type="Proteomes" id="UP000289738">
    <property type="component" value="Chromosome A04"/>
</dbReference>